<dbReference type="OrthoDB" id="6717595at2"/>
<dbReference type="STRING" id="1907941.BKE30_14185"/>
<comment type="caution">
    <text evidence="2">The sequence shown here is derived from an EMBL/GenBank/DDBJ whole genome shotgun (WGS) entry which is preliminary data.</text>
</comment>
<gene>
    <name evidence="2" type="ORF">BKE30_14185</name>
</gene>
<organism evidence="2 3">
    <name type="scientific">Alkanindiges hydrocarboniclasticus</name>
    <dbReference type="NCBI Taxonomy" id="1907941"/>
    <lineage>
        <taxon>Bacteria</taxon>
        <taxon>Pseudomonadati</taxon>
        <taxon>Pseudomonadota</taxon>
        <taxon>Gammaproteobacteria</taxon>
        <taxon>Moraxellales</taxon>
        <taxon>Moraxellaceae</taxon>
        <taxon>Alkanindiges</taxon>
    </lineage>
</organism>
<accession>A0A1S8CT15</accession>
<keyword evidence="1" id="KW-0472">Membrane</keyword>
<keyword evidence="1" id="KW-1133">Transmembrane helix</keyword>
<dbReference type="Proteomes" id="UP000192132">
    <property type="component" value="Unassembled WGS sequence"/>
</dbReference>
<evidence type="ECO:0008006" key="4">
    <source>
        <dbReference type="Google" id="ProtNLM"/>
    </source>
</evidence>
<evidence type="ECO:0000256" key="1">
    <source>
        <dbReference type="SAM" id="Phobius"/>
    </source>
</evidence>
<reference evidence="2 3" key="1">
    <citation type="submission" date="2016-10" db="EMBL/GenBank/DDBJ databases">
        <title>Draft Genome sequence of Alkanindiges sp. strain H1.</title>
        <authorList>
            <person name="Subhash Y."/>
            <person name="Lee S."/>
        </authorList>
    </citation>
    <scope>NUCLEOTIDE SEQUENCE [LARGE SCALE GENOMIC DNA]</scope>
    <source>
        <strain evidence="2 3">H1</strain>
    </source>
</reference>
<proteinExistence type="predicted"/>
<feature type="transmembrane region" description="Helical" evidence="1">
    <location>
        <begin position="55"/>
        <end position="77"/>
    </location>
</feature>
<feature type="transmembrane region" description="Helical" evidence="1">
    <location>
        <begin position="22"/>
        <end position="48"/>
    </location>
</feature>
<keyword evidence="1" id="KW-0812">Transmembrane</keyword>
<feature type="transmembrane region" description="Helical" evidence="1">
    <location>
        <begin position="83"/>
        <end position="101"/>
    </location>
</feature>
<keyword evidence="3" id="KW-1185">Reference proteome</keyword>
<dbReference type="RefSeq" id="WP_076879243.1">
    <property type="nucleotide sequence ID" value="NZ_MLCN01000048.1"/>
</dbReference>
<protein>
    <recommendedName>
        <fullName evidence="4">DUF3649 domain-containing protein</fullName>
    </recommendedName>
</protein>
<dbReference type="AlphaFoldDB" id="A0A1S8CT15"/>
<evidence type="ECO:0000313" key="2">
    <source>
        <dbReference type="EMBL" id="ONG37614.1"/>
    </source>
</evidence>
<name>A0A1S8CT15_9GAMM</name>
<evidence type="ECO:0000313" key="3">
    <source>
        <dbReference type="Proteomes" id="UP000192132"/>
    </source>
</evidence>
<dbReference type="EMBL" id="MLCN01000048">
    <property type="protein sequence ID" value="ONG37614.1"/>
    <property type="molecule type" value="Genomic_DNA"/>
</dbReference>
<sequence length="108" mass="11844">MLTENLSNSRWLGESTRYRFKVLLRVLAGFVGGYVLTGYITAVTALLLPMTRADAVVLSSMLSYVWFAGMIIWAFAVKSLLKLYVILAMLIGAMAPLYFALQSPGMAG</sequence>